<reference evidence="1 2" key="1">
    <citation type="journal article" date="2014" name="Genome Announc.">
        <title>Genome Sequence of Gammaproteobacterial Pseudohaliea rubra Type Strain DSM 19751, Isolated from Coastal Seawater of the Mediterranean Sea.</title>
        <authorList>
            <person name="Spring S."/>
            <person name="Fiebig A."/>
            <person name="Riedel T."/>
            <person name="Goker M."/>
            <person name="Klenk H.P."/>
        </authorList>
    </citation>
    <scope>NUCLEOTIDE SEQUENCE [LARGE SCALE GENOMIC DNA]</scope>
    <source>
        <strain evidence="1 2">DSM 19751</strain>
    </source>
</reference>
<dbReference type="HOGENOM" id="CLU_2879671_0_0_6"/>
<dbReference type="AlphaFoldDB" id="A0A095VSX1"/>
<sequence length="63" mass="6922">MHAEGAPRPTAADVLAAWRKEPPPGFTVTARSFTYPGNGKQPLVTVYSDALSKWLSRHIEDNN</sequence>
<keyword evidence="2" id="KW-1185">Reference proteome</keyword>
<evidence type="ECO:0000313" key="1">
    <source>
        <dbReference type="EMBL" id="KGE04547.1"/>
    </source>
</evidence>
<accession>A0A095VSX1</accession>
<dbReference type="STRING" id="1265313.HRUBRA_00886"/>
<protein>
    <submittedName>
        <fullName evidence="1">Uncharacterized protein</fullName>
    </submittedName>
</protein>
<dbReference type="Proteomes" id="UP000029640">
    <property type="component" value="Unassembled WGS sequence"/>
</dbReference>
<dbReference type="EMBL" id="AUVB01000024">
    <property type="protein sequence ID" value="KGE04547.1"/>
    <property type="molecule type" value="Genomic_DNA"/>
</dbReference>
<name>A0A095VSX1_9GAMM</name>
<evidence type="ECO:0000313" key="2">
    <source>
        <dbReference type="Proteomes" id="UP000029640"/>
    </source>
</evidence>
<organism evidence="1 2">
    <name type="scientific">Pseudohaliea rubra DSM 19751</name>
    <dbReference type="NCBI Taxonomy" id="1265313"/>
    <lineage>
        <taxon>Bacteria</taxon>
        <taxon>Pseudomonadati</taxon>
        <taxon>Pseudomonadota</taxon>
        <taxon>Gammaproteobacteria</taxon>
        <taxon>Cellvibrionales</taxon>
        <taxon>Halieaceae</taxon>
        <taxon>Pseudohaliea</taxon>
    </lineage>
</organism>
<comment type="caution">
    <text evidence="1">The sequence shown here is derived from an EMBL/GenBank/DDBJ whole genome shotgun (WGS) entry which is preliminary data.</text>
</comment>
<proteinExistence type="predicted"/>
<gene>
    <name evidence="1" type="ORF">HRUBRA_00886</name>
</gene>